<feature type="transmembrane region" description="Helical" evidence="1">
    <location>
        <begin position="269"/>
        <end position="287"/>
    </location>
</feature>
<keyword evidence="1" id="KW-1133">Transmembrane helix</keyword>
<feature type="transmembrane region" description="Helical" evidence="1">
    <location>
        <begin position="123"/>
        <end position="143"/>
    </location>
</feature>
<feature type="transmembrane region" description="Helical" evidence="1">
    <location>
        <begin position="7"/>
        <end position="26"/>
    </location>
</feature>
<feature type="transmembrane region" description="Helical" evidence="1">
    <location>
        <begin position="210"/>
        <end position="234"/>
    </location>
</feature>
<feature type="transmembrane region" description="Helical" evidence="1">
    <location>
        <begin position="73"/>
        <end position="90"/>
    </location>
</feature>
<dbReference type="RefSeq" id="WP_144331568.1">
    <property type="nucleotide sequence ID" value="NZ_VLPL01000001.1"/>
</dbReference>
<feature type="transmembrane region" description="Helical" evidence="1">
    <location>
        <begin position="155"/>
        <end position="173"/>
    </location>
</feature>
<feature type="transmembrane region" description="Helical" evidence="1">
    <location>
        <begin position="185"/>
        <end position="204"/>
    </location>
</feature>
<feature type="transmembrane region" description="Helical" evidence="1">
    <location>
        <begin position="32"/>
        <end position="52"/>
    </location>
</feature>
<evidence type="ECO:0000256" key="1">
    <source>
        <dbReference type="SAM" id="Phobius"/>
    </source>
</evidence>
<proteinExistence type="predicted"/>
<sequence length="291" mass="31917">MSKLRGALFVGFGAASYGILATIVKYANNQDAHTSILTFYQSLTGVIVLFILMQFAKTKQTPVKASLKSKSKLILFGISMGLTSCFYYIAIQTISVSIGIILLMQSIWMSVVWEMIQTQKMAHWLKIVGSFCVLGGTVLATNLMEEDVHISMEGIIYGLLAALSYTVSMHASNHIETQLSSVVRSFWLIVGSLLTVTVYWNIQIWEHWDWVIFLQFGIILGLFGTVIPPILFNIGIPQTGLGLAGILAAIEIPVSICSAQLILRETVTGIQWLGVGIIIATVVVINARKTN</sequence>
<evidence type="ECO:0000313" key="3">
    <source>
        <dbReference type="EMBL" id="TSJ48033.1"/>
    </source>
</evidence>
<dbReference type="AlphaFoldDB" id="A0A556N7H6"/>
<dbReference type="GO" id="GO:0016020">
    <property type="term" value="C:membrane"/>
    <property type="evidence" value="ECO:0007669"/>
    <property type="project" value="InterPro"/>
</dbReference>
<keyword evidence="4" id="KW-1185">Reference proteome</keyword>
<organism evidence="3 4">
    <name type="scientific">Fluviicola chungangensis</name>
    <dbReference type="NCBI Taxonomy" id="2597671"/>
    <lineage>
        <taxon>Bacteria</taxon>
        <taxon>Pseudomonadati</taxon>
        <taxon>Bacteroidota</taxon>
        <taxon>Flavobacteriia</taxon>
        <taxon>Flavobacteriales</taxon>
        <taxon>Crocinitomicaceae</taxon>
        <taxon>Fluviicola</taxon>
    </lineage>
</organism>
<name>A0A556N7H6_9FLAO</name>
<dbReference type="EMBL" id="VLPL01000001">
    <property type="protein sequence ID" value="TSJ48033.1"/>
    <property type="molecule type" value="Genomic_DNA"/>
</dbReference>
<feature type="transmembrane region" description="Helical" evidence="1">
    <location>
        <begin position="96"/>
        <end position="116"/>
    </location>
</feature>
<accession>A0A556N7H6</accession>
<evidence type="ECO:0000259" key="2">
    <source>
        <dbReference type="Pfam" id="PF00892"/>
    </source>
</evidence>
<dbReference type="InterPro" id="IPR037185">
    <property type="entry name" value="EmrE-like"/>
</dbReference>
<protein>
    <submittedName>
        <fullName evidence="3">EamA family transporter</fullName>
    </submittedName>
</protein>
<evidence type="ECO:0000313" key="4">
    <source>
        <dbReference type="Proteomes" id="UP000316008"/>
    </source>
</evidence>
<dbReference type="Pfam" id="PF00892">
    <property type="entry name" value="EamA"/>
    <property type="match status" value="2"/>
</dbReference>
<keyword evidence="1" id="KW-0472">Membrane</keyword>
<feature type="domain" description="EamA" evidence="2">
    <location>
        <begin position="154"/>
        <end position="286"/>
    </location>
</feature>
<comment type="caution">
    <text evidence="3">The sequence shown here is derived from an EMBL/GenBank/DDBJ whole genome shotgun (WGS) entry which is preliminary data.</text>
</comment>
<reference evidence="3 4" key="1">
    <citation type="submission" date="2019-07" db="EMBL/GenBank/DDBJ databases">
        <authorList>
            <person name="Huq M.A."/>
        </authorList>
    </citation>
    <scope>NUCLEOTIDE SEQUENCE [LARGE SCALE GENOMIC DNA]</scope>
    <source>
        <strain evidence="3 4">MAH-3</strain>
    </source>
</reference>
<dbReference type="Proteomes" id="UP000316008">
    <property type="component" value="Unassembled WGS sequence"/>
</dbReference>
<dbReference type="OrthoDB" id="3180815at2"/>
<feature type="transmembrane region" description="Helical" evidence="1">
    <location>
        <begin position="241"/>
        <end position="263"/>
    </location>
</feature>
<dbReference type="InterPro" id="IPR000620">
    <property type="entry name" value="EamA_dom"/>
</dbReference>
<feature type="domain" description="EamA" evidence="2">
    <location>
        <begin position="5"/>
        <end position="140"/>
    </location>
</feature>
<dbReference type="SUPFAM" id="SSF103481">
    <property type="entry name" value="Multidrug resistance efflux transporter EmrE"/>
    <property type="match status" value="2"/>
</dbReference>
<gene>
    <name evidence="3" type="ORF">FO442_02565</name>
</gene>
<dbReference type="PANTHER" id="PTHR22911:SF137">
    <property type="entry name" value="SOLUTE CARRIER FAMILY 35 MEMBER G2-RELATED"/>
    <property type="match status" value="1"/>
</dbReference>
<keyword evidence="1" id="KW-0812">Transmembrane</keyword>
<dbReference type="PANTHER" id="PTHR22911">
    <property type="entry name" value="ACYL-MALONYL CONDENSING ENZYME-RELATED"/>
    <property type="match status" value="1"/>
</dbReference>